<evidence type="ECO:0000256" key="5">
    <source>
        <dbReference type="ARBA" id="ARBA00023242"/>
    </source>
</evidence>
<dbReference type="InterPro" id="IPR038739">
    <property type="entry name" value="ARMC8/Vid28"/>
</dbReference>
<evidence type="ECO:0000313" key="7">
    <source>
        <dbReference type="EMBL" id="KAK4216235.1"/>
    </source>
</evidence>
<comment type="subcellular location">
    <subcellularLocation>
        <location evidence="2">Cytoplasm</location>
    </subcellularLocation>
    <subcellularLocation>
        <location evidence="1">Nucleus</location>
    </subcellularLocation>
</comment>
<dbReference type="InterPro" id="IPR016024">
    <property type="entry name" value="ARM-type_fold"/>
</dbReference>
<evidence type="ECO:0000256" key="6">
    <source>
        <dbReference type="SAM" id="MobiDB-lite"/>
    </source>
</evidence>
<evidence type="ECO:0000256" key="2">
    <source>
        <dbReference type="ARBA" id="ARBA00004496"/>
    </source>
</evidence>
<dbReference type="EMBL" id="MU858070">
    <property type="protein sequence ID" value="KAK4216235.1"/>
    <property type="molecule type" value="Genomic_DNA"/>
</dbReference>
<feature type="compositionally biased region" description="Basic and acidic residues" evidence="6">
    <location>
        <begin position="600"/>
        <end position="613"/>
    </location>
</feature>
<dbReference type="GO" id="GO:0005634">
    <property type="term" value="C:nucleus"/>
    <property type="evidence" value="ECO:0007669"/>
    <property type="project" value="UniProtKB-SubCell"/>
</dbReference>
<comment type="caution">
    <text evidence="7">The sequence shown here is derived from an EMBL/GenBank/DDBJ whole genome shotgun (WGS) entry which is preliminary data.</text>
</comment>
<dbReference type="InterPro" id="IPR011989">
    <property type="entry name" value="ARM-like"/>
</dbReference>
<gene>
    <name evidence="7" type="ORF">QBC37DRAFT_480716</name>
</gene>
<dbReference type="Gene3D" id="1.25.10.10">
    <property type="entry name" value="Leucine-rich Repeat Variant"/>
    <property type="match status" value="3"/>
</dbReference>
<dbReference type="SMART" id="SM00185">
    <property type="entry name" value="ARM"/>
    <property type="match status" value="5"/>
</dbReference>
<keyword evidence="3" id="KW-0963">Cytoplasm</keyword>
<dbReference type="GO" id="GO:0043161">
    <property type="term" value="P:proteasome-mediated ubiquitin-dependent protein catabolic process"/>
    <property type="evidence" value="ECO:0007669"/>
    <property type="project" value="TreeGrafter"/>
</dbReference>
<organism evidence="7 8">
    <name type="scientific">Rhypophila decipiens</name>
    <dbReference type="NCBI Taxonomy" id="261697"/>
    <lineage>
        <taxon>Eukaryota</taxon>
        <taxon>Fungi</taxon>
        <taxon>Dikarya</taxon>
        <taxon>Ascomycota</taxon>
        <taxon>Pezizomycotina</taxon>
        <taxon>Sordariomycetes</taxon>
        <taxon>Sordariomycetidae</taxon>
        <taxon>Sordariales</taxon>
        <taxon>Naviculisporaceae</taxon>
        <taxon>Rhypophila</taxon>
    </lineage>
</organism>
<proteinExistence type="predicted"/>
<dbReference type="GO" id="GO:0034657">
    <property type="term" value="C:GID complex"/>
    <property type="evidence" value="ECO:0007669"/>
    <property type="project" value="TreeGrafter"/>
</dbReference>
<keyword evidence="8" id="KW-1185">Reference proteome</keyword>
<feature type="region of interest" description="Disordered" evidence="6">
    <location>
        <begin position="59"/>
        <end position="78"/>
    </location>
</feature>
<dbReference type="PANTHER" id="PTHR15651:SF7">
    <property type="entry name" value="ARMADILLO REPEAT-CONTAINING PROTEIN 8"/>
    <property type="match status" value="1"/>
</dbReference>
<accession>A0AAN7BCT3</accession>
<dbReference type="Proteomes" id="UP001301769">
    <property type="component" value="Unassembled WGS sequence"/>
</dbReference>
<evidence type="ECO:0000256" key="1">
    <source>
        <dbReference type="ARBA" id="ARBA00004123"/>
    </source>
</evidence>
<evidence type="ECO:0000256" key="4">
    <source>
        <dbReference type="ARBA" id="ARBA00022737"/>
    </source>
</evidence>
<feature type="region of interest" description="Disordered" evidence="6">
    <location>
        <begin position="518"/>
        <end position="537"/>
    </location>
</feature>
<dbReference type="GO" id="GO:0005737">
    <property type="term" value="C:cytoplasm"/>
    <property type="evidence" value="ECO:0007669"/>
    <property type="project" value="UniProtKB-SubCell"/>
</dbReference>
<evidence type="ECO:0000313" key="8">
    <source>
        <dbReference type="Proteomes" id="UP001301769"/>
    </source>
</evidence>
<feature type="compositionally biased region" description="Polar residues" evidence="6">
    <location>
        <begin position="352"/>
        <end position="379"/>
    </location>
</feature>
<dbReference type="InterPro" id="IPR000225">
    <property type="entry name" value="Armadillo"/>
</dbReference>
<dbReference type="AlphaFoldDB" id="A0AAN7BCT3"/>
<feature type="region of interest" description="Disordered" evidence="6">
    <location>
        <begin position="350"/>
        <end position="385"/>
    </location>
</feature>
<dbReference type="SUPFAM" id="SSF48371">
    <property type="entry name" value="ARM repeat"/>
    <property type="match status" value="2"/>
</dbReference>
<reference evidence="7" key="1">
    <citation type="journal article" date="2023" name="Mol. Phylogenet. Evol.">
        <title>Genome-scale phylogeny and comparative genomics of the fungal order Sordariales.</title>
        <authorList>
            <person name="Hensen N."/>
            <person name="Bonometti L."/>
            <person name="Westerberg I."/>
            <person name="Brannstrom I.O."/>
            <person name="Guillou S."/>
            <person name="Cros-Aarteil S."/>
            <person name="Calhoun S."/>
            <person name="Haridas S."/>
            <person name="Kuo A."/>
            <person name="Mondo S."/>
            <person name="Pangilinan J."/>
            <person name="Riley R."/>
            <person name="LaButti K."/>
            <person name="Andreopoulos B."/>
            <person name="Lipzen A."/>
            <person name="Chen C."/>
            <person name="Yan M."/>
            <person name="Daum C."/>
            <person name="Ng V."/>
            <person name="Clum A."/>
            <person name="Steindorff A."/>
            <person name="Ohm R.A."/>
            <person name="Martin F."/>
            <person name="Silar P."/>
            <person name="Natvig D.O."/>
            <person name="Lalanne C."/>
            <person name="Gautier V."/>
            <person name="Ament-Velasquez S.L."/>
            <person name="Kruys A."/>
            <person name="Hutchinson M.I."/>
            <person name="Powell A.J."/>
            <person name="Barry K."/>
            <person name="Miller A.N."/>
            <person name="Grigoriev I.V."/>
            <person name="Debuchy R."/>
            <person name="Gladieux P."/>
            <person name="Hiltunen Thoren M."/>
            <person name="Johannesson H."/>
        </authorList>
    </citation>
    <scope>NUCLEOTIDE SEQUENCE</scope>
    <source>
        <strain evidence="7">PSN293</strain>
    </source>
</reference>
<name>A0AAN7BCT3_9PEZI</name>
<feature type="region of interest" description="Disordered" evidence="6">
    <location>
        <begin position="593"/>
        <end position="624"/>
    </location>
</feature>
<reference evidence="7" key="2">
    <citation type="submission" date="2023-05" db="EMBL/GenBank/DDBJ databases">
        <authorList>
            <consortium name="Lawrence Berkeley National Laboratory"/>
            <person name="Steindorff A."/>
            <person name="Hensen N."/>
            <person name="Bonometti L."/>
            <person name="Westerberg I."/>
            <person name="Brannstrom I.O."/>
            <person name="Guillou S."/>
            <person name="Cros-Aarteil S."/>
            <person name="Calhoun S."/>
            <person name="Haridas S."/>
            <person name="Kuo A."/>
            <person name="Mondo S."/>
            <person name="Pangilinan J."/>
            <person name="Riley R."/>
            <person name="Labutti K."/>
            <person name="Andreopoulos B."/>
            <person name="Lipzen A."/>
            <person name="Chen C."/>
            <person name="Yanf M."/>
            <person name="Daum C."/>
            <person name="Ng V."/>
            <person name="Clum A."/>
            <person name="Ohm R."/>
            <person name="Martin F."/>
            <person name="Silar P."/>
            <person name="Natvig D."/>
            <person name="Lalanne C."/>
            <person name="Gautier V."/>
            <person name="Ament-Velasquez S.L."/>
            <person name="Kruys A."/>
            <person name="Hutchinson M.I."/>
            <person name="Powell A.J."/>
            <person name="Barry K."/>
            <person name="Miller A.N."/>
            <person name="Grigoriev I.V."/>
            <person name="Debuchy R."/>
            <person name="Gladieux P."/>
            <person name="Thoren M.H."/>
            <person name="Johannesson H."/>
        </authorList>
    </citation>
    <scope>NUCLEOTIDE SEQUENCE</scope>
    <source>
        <strain evidence="7">PSN293</strain>
    </source>
</reference>
<feature type="region of interest" description="Disordered" evidence="6">
    <location>
        <begin position="760"/>
        <end position="789"/>
    </location>
</feature>
<sequence>MARIQSPPILSQIRVARSYSEQVASLRALKDEVVGHVQRKEKWVEQGVLESLIKMLQPNRSPSRLSGKEARDSSGQPKVLTEDELVRLHALQLIASFANGGPPFIAPLHAVDAIPVIASHISSLDQPPQIVLTALRALSNIADAMRLSTPASDGIEFLAETLFVPRYLEALCAILSSDSTAPVVQEQKCLVASLISRLCKQPHHQNSLASTGILDALATMLASFVVARGEVVPTAEILAEADGLAEMIPDPVPQGLELAAVLEAISAIIADSRFRAYMLICSPSIMAVFPSAEFSPPARDTRAAWNALETHGLRDVQVKAQGAIDYLLPLVPVTQPRLLSSHLAQYPPLGSSRENLGQSTPTNKFSPWTSTFESVNNNDTESDDPESPLIPWLIHLVRTTQGLERVMAASVLASLFKAGFASPDREVSFGVLVVPLLCQLIKDCLKEQEKNPSAVKQISSFVERKTAVDWVILERTPAVLARFVADSECLQHAAHDCDALRYACKMLKDTYEPIYNQKAPRPWSPNPDTGGGMGEGLSTCRLGHPGQLPICAHLMRLRESSLKLLAAMIIKDEYHKALIEQDIVPYIVESLTRSPSKPKSSKEKPKSEKKADEPPLPAGGSPYGDNPNSVIIAACHVVRILGRSVRDLRTSLEDHAVAMPIFRLLRDPDTEVQVAACAAVCNLVPEVSPMREPLIEAGIIKVLCEHAHSQDPGLRLNSMWALKHLVWAVDNKTKKQCLEELESGWLVQLITADTEDDALHARTQRRSQDTDEDEDMDSETYDDDDGRSWTWPAMFREPCPAKSASLRTHSPRMQKAEKKLLALRDAEINPIRKARNDDLAIQEQAINFIRNLIGQSMTENVAEMVDYVFDQIGQEKLFEILAGKLRVRVLHPFARRYSTGRDTRVLYPQAKVIEAVIFVLVHIAASKPQHRQLVIAQRDLLKLLEQHFNSKDSGVRLALCHFLTNLVWPDDSSDAAACGQRAQELRKLGFLTRLEALEQEDAELDVRERARSAAFQMKLGND</sequence>
<keyword evidence="4" id="KW-0677">Repeat</keyword>
<keyword evidence="5" id="KW-0539">Nucleus</keyword>
<evidence type="ECO:0000256" key="3">
    <source>
        <dbReference type="ARBA" id="ARBA00022490"/>
    </source>
</evidence>
<feature type="compositionally biased region" description="Acidic residues" evidence="6">
    <location>
        <begin position="770"/>
        <end position="785"/>
    </location>
</feature>
<protein>
    <submittedName>
        <fullName evidence="7">ARM repeat-containing protein</fullName>
    </submittedName>
</protein>
<dbReference type="PANTHER" id="PTHR15651">
    <property type="entry name" value="ARMADILLO REPEAT-CONTAINING PROTEIN 8"/>
    <property type="match status" value="1"/>
</dbReference>